<proteinExistence type="predicted"/>
<feature type="domain" description="Oxidoreductase molybdopterin-binding" evidence="2">
    <location>
        <begin position="71"/>
        <end position="140"/>
    </location>
</feature>
<sequence>MLHALRQIAFWGFLLAGTAAQALEAPQSPTVLTVTGDIAVTNAGDSAVFDRAMLQSLDWREVATHTSFTHGPQRFAGPTLASLLAALGVTEGTLRATAINDYTIEIPVAHAARHDVLLAMDLDGKPMTVRDKGPIWVVYPLTEVEAAGKPFDGEMIWQLVRIEVRR</sequence>
<dbReference type="Pfam" id="PF00174">
    <property type="entry name" value="Oxidored_molyb"/>
    <property type="match status" value="1"/>
</dbReference>
<accession>A0A8J8B6Y5</accession>
<keyword evidence="4" id="KW-1185">Reference proteome</keyword>
<dbReference type="InterPro" id="IPR000572">
    <property type="entry name" value="OxRdtase_Mopterin-bd_dom"/>
</dbReference>
<dbReference type="SUPFAM" id="SSF56524">
    <property type="entry name" value="Oxidoreductase molybdopterin-binding domain"/>
    <property type="match status" value="1"/>
</dbReference>
<gene>
    <name evidence="3" type="ORF">KB874_06805</name>
</gene>
<evidence type="ECO:0000259" key="2">
    <source>
        <dbReference type="Pfam" id="PF00174"/>
    </source>
</evidence>
<dbReference type="EMBL" id="JAGTUU010000002">
    <property type="protein sequence ID" value="MBS0123842.1"/>
    <property type="molecule type" value="Genomic_DNA"/>
</dbReference>
<feature type="chain" id="PRO_5035290981" evidence="1">
    <location>
        <begin position="23"/>
        <end position="166"/>
    </location>
</feature>
<dbReference type="AlphaFoldDB" id="A0A8J8B6Y5"/>
<feature type="signal peptide" evidence="1">
    <location>
        <begin position="1"/>
        <end position="22"/>
    </location>
</feature>
<dbReference type="Proteomes" id="UP000681356">
    <property type="component" value="Unassembled WGS sequence"/>
</dbReference>
<evidence type="ECO:0000313" key="4">
    <source>
        <dbReference type="Proteomes" id="UP000681356"/>
    </source>
</evidence>
<name>A0A8J8B6Y5_9RHOB</name>
<organism evidence="3 4">
    <name type="scientific">Thetidibacter halocola</name>
    <dbReference type="NCBI Taxonomy" id="2827239"/>
    <lineage>
        <taxon>Bacteria</taxon>
        <taxon>Pseudomonadati</taxon>
        <taxon>Pseudomonadota</taxon>
        <taxon>Alphaproteobacteria</taxon>
        <taxon>Rhodobacterales</taxon>
        <taxon>Roseobacteraceae</taxon>
        <taxon>Thetidibacter</taxon>
    </lineage>
</organism>
<evidence type="ECO:0000313" key="3">
    <source>
        <dbReference type="EMBL" id="MBS0123842.1"/>
    </source>
</evidence>
<comment type="caution">
    <text evidence="3">The sequence shown here is derived from an EMBL/GenBank/DDBJ whole genome shotgun (WGS) entry which is preliminary data.</text>
</comment>
<dbReference type="Gene3D" id="3.90.420.10">
    <property type="entry name" value="Oxidoreductase, molybdopterin-binding domain"/>
    <property type="match status" value="1"/>
</dbReference>
<reference evidence="3" key="1">
    <citation type="submission" date="2021-04" db="EMBL/GenBank/DDBJ databases">
        <authorList>
            <person name="Yoon J."/>
        </authorList>
    </citation>
    <scope>NUCLEOTIDE SEQUENCE</scope>
    <source>
        <strain evidence="3">KMU-90</strain>
    </source>
</reference>
<protein>
    <submittedName>
        <fullName evidence="3">Molybdopterin-dependent oxidoreductase</fullName>
    </submittedName>
</protein>
<dbReference type="InterPro" id="IPR036374">
    <property type="entry name" value="OxRdtase_Mopterin-bd_sf"/>
</dbReference>
<dbReference type="RefSeq" id="WP_212535794.1">
    <property type="nucleotide sequence ID" value="NZ_JAGTUU010000002.1"/>
</dbReference>
<evidence type="ECO:0000256" key="1">
    <source>
        <dbReference type="SAM" id="SignalP"/>
    </source>
</evidence>
<keyword evidence="1" id="KW-0732">Signal</keyword>